<gene>
    <name evidence="1" type="ORF">MEDL_68406</name>
</gene>
<keyword evidence="2" id="KW-1185">Reference proteome</keyword>
<accession>A0A8S3VHF2</accession>
<sequence length="318" mass="35651">MCRLLFVPQHVVTQAVRGGFRLFVPQHVVTQAVRGGWPRGCLYHNMWLLKQFVEGMAQRLFVPQHVVTQAVHGGDGPEVVCTTTCGYSSSSWRGWPRGCCLYHNMWLLKQFMEVVCTTTWDQAVRGGDGPEVVCTTTCGYSSSSWRMAQRLFVPQHVVTQAVRGGDGPEVVCTTTCGYSSSSWRGWPRGCLYHNMWLLKQFVEGMAQRLFVPQHVVTQAVHGGMAQRLFVPQHVVTQAVHGGMAQRLFVPQHVVTQAVHGGWPRGCLYHNMWLLKQFMEDDPEVVCTTTCGYSSSSWRDDPEVVCTTTCGYSSSSWRG</sequence>
<evidence type="ECO:0000313" key="1">
    <source>
        <dbReference type="EMBL" id="CAG2257103.1"/>
    </source>
</evidence>
<dbReference type="Proteomes" id="UP000683360">
    <property type="component" value="Unassembled WGS sequence"/>
</dbReference>
<reference evidence="1" key="1">
    <citation type="submission" date="2021-03" db="EMBL/GenBank/DDBJ databases">
        <authorList>
            <person name="Bekaert M."/>
        </authorList>
    </citation>
    <scope>NUCLEOTIDE SEQUENCE</scope>
</reference>
<protein>
    <submittedName>
        <fullName evidence="1">Uncharacterized protein</fullName>
    </submittedName>
</protein>
<comment type="caution">
    <text evidence="1">The sequence shown here is derived from an EMBL/GenBank/DDBJ whole genome shotgun (WGS) entry which is preliminary data.</text>
</comment>
<evidence type="ECO:0000313" key="2">
    <source>
        <dbReference type="Proteomes" id="UP000683360"/>
    </source>
</evidence>
<dbReference type="AlphaFoldDB" id="A0A8S3VHF2"/>
<dbReference type="EMBL" id="CAJPWZ010003321">
    <property type="protein sequence ID" value="CAG2257103.1"/>
    <property type="molecule type" value="Genomic_DNA"/>
</dbReference>
<name>A0A8S3VHF2_MYTED</name>
<organism evidence="1 2">
    <name type="scientific">Mytilus edulis</name>
    <name type="common">Blue mussel</name>
    <dbReference type="NCBI Taxonomy" id="6550"/>
    <lineage>
        <taxon>Eukaryota</taxon>
        <taxon>Metazoa</taxon>
        <taxon>Spiralia</taxon>
        <taxon>Lophotrochozoa</taxon>
        <taxon>Mollusca</taxon>
        <taxon>Bivalvia</taxon>
        <taxon>Autobranchia</taxon>
        <taxon>Pteriomorphia</taxon>
        <taxon>Mytilida</taxon>
        <taxon>Mytiloidea</taxon>
        <taxon>Mytilidae</taxon>
        <taxon>Mytilinae</taxon>
        <taxon>Mytilus</taxon>
    </lineage>
</organism>
<proteinExistence type="predicted"/>